<evidence type="ECO:0000313" key="1">
    <source>
        <dbReference type="EMBL" id="AKH47045.1"/>
    </source>
</evidence>
<reference evidence="1" key="1">
    <citation type="journal article" date="2015" name="Front. Microbiol.">
        <title>Combining genomic sequencing methods to explore viral diversity and reveal potential virus-host interactions.</title>
        <authorList>
            <person name="Chow C.E."/>
            <person name="Winget D.M."/>
            <person name="White R.A.III."/>
            <person name="Hallam S.J."/>
            <person name="Suttle C.A."/>
        </authorList>
    </citation>
    <scope>NUCLEOTIDE SEQUENCE</scope>
    <source>
        <strain evidence="1">Anoxic2_4</strain>
    </source>
</reference>
<proteinExistence type="predicted"/>
<reference evidence="1" key="2">
    <citation type="submission" date="2015-03" db="EMBL/GenBank/DDBJ databases">
        <authorList>
            <person name="Chow C.-E.T."/>
            <person name="Winget D.M."/>
            <person name="White R.A.III."/>
            <person name="Hallam S.J."/>
            <person name="Suttle C.A."/>
        </authorList>
    </citation>
    <scope>NUCLEOTIDE SEQUENCE</scope>
    <source>
        <strain evidence="1">Anoxic2_4</strain>
    </source>
</reference>
<name>A0A0F7L539_9VIRU</name>
<sequence length="88" mass="10237">MVRSFLCLFTSKTGHLVVNSLLFNIGFCFLRSELFHYFSYRCCSAHYHCVCFCGGVSHRPWECDIFGWLKCVSTNATYCGWGWSTQRI</sequence>
<accession>A0A0F7L539</accession>
<protein>
    <submittedName>
        <fullName evidence="1">Uncharacterized protein</fullName>
    </submittedName>
</protein>
<dbReference type="EMBL" id="KR029588">
    <property type="protein sequence ID" value="AKH47045.1"/>
    <property type="molecule type" value="Genomic_DNA"/>
</dbReference>
<organism evidence="1">
    <name type="scientific">uncultured marine virus</name>
    <dbReference type="NCBI Taxonomy" id="186617"/>
    <lineage>
        <taxon>Viruses</taxon>
        <taxon>environmental samples</taxon>
    </lineage>
</organism>